<accession>A0A4D6L158</accession>
<dbReference type="EMBL" id="CP039346">
    <property type="protein sequence ID" value="QCD82219.1"/>
    <property type="molecule type" value="Genomic_DNA"/>
</dbReference>
<dbReference type="Proteomes" id="UP000501690">
    <property type="component" value="Linkage Group LG2"/>
</dbReference>
<gene>
    <name evidence="1" type="ORF">DEO72_LG2g2554</name>
</gene>
<protein>
    <submittedName>
        <fullName evidence="1">Uncharacterized protein</fullName>
    </submittedName>
</protein>
<sequence length="54" mass="6550">MWDGVSKFDGKSLPDYTTEELQLIRQKFVCDWVLHEDNVHRDEVIQHYDLLMKK</sequence>
<reference evidence="1 2" key="1">
    <citation type="submission" date="2019-04" db="EMBL/GenBank/DDBJ databases">
        <title>An improved genome assembly and genetic linkage map for asparagus bean, Vigna unguiculata ssp. sesquipedialis.</title>
        <authorList>
            <person name="Xia Q."/>
            <person name="Zhang R."/>
            <person name="Dong Y."/>
        </authorList>
    </citation>
    <scope>NUCLEOTIDE SEQUENCE [LARGE SCALE GENOMIC DNA]</scope>
    <source>
        <tissue evidence="1">Leaf</tissue>
    </source>
</reference>
<dbReference type="AlphaFoldDB" id="A0A4D6L158"/>
<organism evidence="1 2">
    <name type="scientific">Vigna unguiculata</name>
    <name type="common">Cowpea</name>
    <dbReference type="NCBI Taxonomy" id="3917"/>
    <lineage>
        <taxon>Eukaryota</taxon>
        <taxon>Viridiplantae</taxon>
        <taxon>Streptophyta</taxon>
        <taxon>Embryophyta</taxon>
        <taxon>Tracheophyta</taxon>
        <taxon>Spermatophyta</taxon>
        <taxon>Magnoliopsida</taxon>
        <taxon>eudicotyledons</taxon>
        <taxon>Gunneridae</taxon>
        <taxon>Pentapetalae</taxon>
        <taxon>rosids</taxon>
        <taxon>fabids</taxon>
        <taxon>Fabales</taxon>
        <taxon>Fabaceae</taxon>
        <taxon>Papilionoideae</taxon>
        <taxon>50 kb inversion clade</taxon>
        <taxon>NPAAA clade</taxon>
        <taxon>indigoferoid/millettioid clade</taxon>
        <taxon>Phaseoleae</taxon>
        <taxon>Vigna</taxon>
    </lineage>
</organism>
<keyword evidence="2" id="KW-1185">Reference proteome</keyword>
<evidence type="ECO:0000313" key="1">
    <source>
        <dbReference type="EMBL" id="QCD82219.1"/>
    </source>
</evidence>
<proteinExistence type="predicted"/>
<name>A0A4D6L158_VIGUN</name>
<evidence type="ECO:0000313" key="2">
    <source>
        <dbReference type="Proteomes" id="UP000501690"/>
    </source>
</evidence>